<organism evidence="3 4">
    <name type="scientific">Elasticomyces elasticus</name>
    <dbReference type="NCBI Taxonomy" id="574655"/>
    <lineage>
        <taxon>Eukaryota</taxon>
        <taxon>Fungi</taxon>
        <taxon>Dikarya</taxon>
        <taxon>Ascomycota</taxon>
        <taxon>Pezizomycotina</taxon>
        <taxon>Dothideomycetes</taxon>
        <taxon>Dothideomycetidae</taxon>
        <taxon>Mycosphaerellales</taxon>
        <taxon>Teratosphaeriaceae</taxon>
        <taxon>Elasticomyces</taxon>
    </lineage>
</organism>
<gene>
    <name evidence="3" type="ORF">LTR97_004505</name>
</gene>
<proteinExistence type="predicted"/>
<sequence>MQSMFRLPWSSDQIAPKMQAGKPAMDSMRASPVMDMTMLNKLKRKRTDSPEPFSSALLQPTKKARGDQEVFRQSPTVTPRPLVKIEPRQDLPVADLQPNPTGASQQIRPTSVTHPSLHHQQAHRYGPILPDIRTTELKIGTHPSQQPLASHMSKDVTMIDAPAQLKVQAQALDMSPLKQAIENEFNMQILLKHNELRLIEQELSKCQIALEQLRRCELRPFPGAQQLSSSVSAGIGPSIAPLPGYTRPSHAAPYGVTDGPYASHYRQWLLRDPQFDPASKHATSFAEPDARSTRNVGGARKSVQKSFAVPSATSAAPRSTPNNSNKKNKMAFLKRASDGQMVKLVCNHCHRSDFSNAQGFLNHCRIAHKLDYKSQEQAAIDCGQLLDEAELAMVPPDALNISTHKPSASRSAASTNTPFRVSNYVHPMNVSGALPMGTITPAQHNRAPARPRAIAPASITPVRTSKAPFASSSQAPRLSAQFAKYNLGGNLEQAISNARQKVDLSAEEALSPDVLESASPLAPAVGGARMVMGTSRAGSLAPQGGAVERPSSRKGFRPSGARPRPSPLMQTSGHAGNGSLLPIQPSSESPHSPHDRSSVNLSPHTVESNPGMVSDHEDDEDHGSVMSEDHLPQQAAIAHSLGMRSSGCGGESMDIDVRVDDDMDEHGVVIRRSSMLSGDAGGSSREMEKGRQGA</sequence>
<feature type="domain" description="AHC1-like C2H2 zinc-finger" evidence="2">
    <location>
        <begin position="328"/>
        <end position="389"/>
    </location>
</feature>
<dbReference type="AlphaFoldDB" id="A0AAN7W7H4"/>
<feature type="region of interest" description="Disordered" evidence="1">
    <location>
        <begin position="82"/>
        <end position="122"/>
    </location>
</feature>
<evidence type="ECO:0000256" key="1">
    <source>
        <dbReference type="SAM" id="MobiDB-lite"/>
    </source>
</evidence>
<reference evidence="3" key="1">
    <citation type="submission" date="2023-08" db="EMBL/GenBank/DDBJ databases">
        <title>Black Yeasts Isolated from many extreme environments.</title>
        <authorList>
            <person name="Coleine C."/>
            <person name="Stajich J.E."/>
            <person name="Selbmann L."/>
        </authorList>
    </citation>
    <scope>NUCLEOTIDE SEQUENCE</scope>
    <source>
        <strain evidence="3">CCFEE 5810</strain>
    </source>
</reference>
<name>A0AAN7W7H4_9PEZI</name>
<evidence type="ECO:0000313" key="4">
    <source>
        <dbReference type="Proteomes" id="UP001310594"/>
    </source>
</evidence>
<feature type="compositionally biased region" description="Basic and acidic residues" evidence="1">
    <location>
        <begin position="685"/>
        <end position="694"/>
    </location>
</feature>
<dbReference type="Pfam" id="PF25909">
    <property type="entry name" value="zf-C2H2_AHC1"/>
    <property type="match status" value="1"/>
</dbReference>
<feature type="compositionally biased region" description="Polar residues" evidence="1">
    <location>
        <begin position="311"/>
        <end position="325"/>
    </location>
</feature>
<accession>A0AAN7W7H4</accession>
<protein>
    <recommendedName>
        <fullName evidence="2">AHC1-like C2H2 zinc-finger domain-containing protein</fullName>
    </recommendedName>
</protein>
<feature type="region of interest" description="Disordered" evidence="1">
    <location>
        <begin position="279"/>
        <end position="328"/>
    </location>
</feature>
<evidence type="ECO:0000259" key="2">
    <source>
        <dbReference type="Pfam" id="PF25909"/>
    </source>
</evidence>
<dbReference type="InterPro" id="IPR058706">
    <property type="entry name" value="zf-C2H2_AHC1-like"/>
</dbReference>
<dbReference type="Proteomes" id="UP001310594">
    <property type="component" value="Unassembled WGS sequence"/>
</dbReference>
<comment type="caution">
    <text evidence="3">The sequence shown here is derived from an EMBL/GenBank/DDBJ whole genome shotgun (WGS) entry which is preliminary data.</text>
</comment>
<feature type="region of interest" description="Disordered" evidence="1">
    <location>
        <begin position="672"/>
        <end position="694"/>
    </location>
</feature>
<evidence type="ECO:0000313" key="3">
    <source>
        <dbReference type="EMBL" id="KAK5701687.1"/>
    </source>
</evidence>
<feature type="region of interest" description="Disordered" evidence="1">
    <location>
        <begin position="1"/>
        <end position="27"/>
    </location>
</feature>
<feature type="compositionally biased region" description="Polar residues" evidence="1">
    <location>
        <begin position="598"/>
        <end position="608"/>
    </location>
</feature>
<feature type="region of interest" description="Disordered" evidence="1">
    <location>
        <begin position="536"/>
        <end position="626"/>
    </location>
</feature>
<feature type="compositionally biased region" description="Polar residues" evidence="1">
    <location>
        <begin position="98"/>
        <end position="114"/>
    </location>
</feature>
<dbReference type="EMBL" id="JAVRQU010000006">
    <property type="protein sequence ID" value="KAK5701687.1"/>
    <property type="molecule type" value="Genomic_DNA"/>
</dbReference>